<evidence type="ECO:0000259" key="2">
    <source>
        <dbReference type="SMART" id="SM00458"/>
    </source>
</evidence>
<dbReference type="PANTHER" id="PTHR47791">
    <property type="entry name" value="MEIOTICALLY UP-REGULATED GENE 191 PROTEIN"/>
    <property type="match status" value="1"/>
</dbReference>
<feature type="chain" id="PRO_5047027039" evidence="1">
    <location>
        <begin position="30"/>
        <end position="503"/>
    </location>
</feature>
<dbReference type="CDD" id="cd23451">
    <property type="entry name" value="beta-trefoil_Ricin_laminarinase"/>
    <property type="match status" value="1"/>
</dbReference>
<dbReference type="Pfam" id="PF03663">
    <property type="entry name" value="Glyco_hydro_76"/>
    <property type="match status" value="1"/>
</dbReference>
<dbReference type="SMART" id="SM00458">
    <property type="entry name" value="RICIN"/>
    <property type="match status" value="1"/>
</dbReference>
<dbReference type="Proteomes" id="UP001589709">
    <property type="component" value="Unassembled WGS sequence"/>
</dbReference>
<dbReference type="InterPro" id="IPR000772">
    <property type="entry name" value="Ricin_B_lectin"/>
</dbReference>
<dbReference type="EMBL" id="JBHMCY010000028">
    <property type="protein sequence ID" value="MFB9464285.1"/>
    <property type="molecule type" value="Genomic_DNA"/>
</dbReference>
<dbReference type="InterPro" id="IPR053169">
    <property type="entry name" value="MUG_Protein"/>
</dbReference>
<keyword evidence="4" id="KW-1185">Reference proteome</keyword>
<protein>
    <submittedName>
        <fullName evidence="3">Glycoside hydrolase family 76 protein</fullName>
    </submittedName>
</protein>
<keyword evidence="1" id="KW-0732">Signal</keyword>
<dbReference type="Gene3D" id="2.80.10.50">
    <property type="match status" value="1"/>
</dbReference>
<evidence type="ECO:0000256" key="1">
    <source>
        <dbReference type="SAM" id="SignalP"/>
    </source>
</evidence>
<reference evidence="3 4" key="1">
    <citation type="submission" date="2024-09" db="EMBL/GenBank/DDBJ databases">
        <authorList>
            <person name="Sun Q."/>
            <person name="Mori K."/>
        </authorList>
    </citation>
    <scope>NUCLEOTIDE SEQUENCE [LARGE SCALE GENOMIC DNA]</scope>
    <source>
        <strain evidence="3 4">JCM 6917</strain>
    </source>
</reference>
<keyword evidence="3" id="KW-0378">Hydrolase</keyword>
<dbReference type="GO" id="GO:0016787">
    <property type="term" value="F:hydrolase activity"/>
    <property type="evidence" value="ECO:0007669"/>
    <property type="project" value="UniProtKB-KW"/>
</dbReference>
<dbReference type="PROSITE" id="PS50231">
    <property type="entry name" value="RICIN_B_LECTIN"/>
    <property type="match status" value="1"/>
</dbReference>
<dbReference type="SUPFAM" id="SSF50370">
    <property type="entry name" value="Ricin B-like lectins"/>
    <property type="match status" value="1"/>
</dbReference>
<feature type="domain" description="Ricin B lectin" evidence="2">
    <location>
        <begin position="377"/>
        <end position="503"/>
    </location>
</feature>
<dbReference type="RefSeq" id="WP_381346815.1">
    <property type="nucleotide sequence ID" value="NZ_JBHMCY010000028.1"/>
</dbReference>
<organism evidence="3 4">
    <name type="scientific">Streptomyces cinereospinus</name>
    <dbReference type="NCBI Taxonomy" id="285561"/>
    <lineage>
        <taxon>Bacteria</taxon>
        <taxon>Bacillati</taxon>
        <taxon>Actinomycetota</taxon>
        <taxon>Actinomycetes</taxon>
        <taxon>Kitasatosporales</taxon>
        <taxon>Streptomycetaceae</taxon>
        <taxon>Streptomyces</taxon>
    </lineage>
</organism>
<dbReference type="InterPro" id="IPR035992">
    <property type="entry name" value="Ricin_B-like_lectins"/>
</dbReference>
<accession>A0ABV5N1W9</accession>
<dbReference type="InterPro" id="IPR005198">
    <property type="entry name" value="Glyco_hydro_76"/>
</dbReference>
<dbReference type="InterPro" id="IPR008928">
    <property type="entry name" value="6-hairpin_glycosidase_sf"/>
</dbReference>
<comment type="caution">
    <text evidence="3">The sequence shown here is derived from an EMBL/GenBank/DDBJ whole genome shotgun (WGS) entry which is preliminary data.</text>
</comment>
<name>A0ABV5N1W9_9ACTN</name>
<evidence type="ECO:0000313" key="4">
    <source>
        <dbReference type="Proteomes" id="UP001589709"/>
    </source>
</evidence>
<sequence length="503" mass="53568">MSFPHTKAAAAAVLSAGLLLGAIPLTASAVEDDDADRAPVSASPLAADERSNAAATALMTMYNDESGLFRNNDWWTGANALTAIMDNMADGGVQDHAYAIARTYDLNIDAHGGDFTNEYLDDTGWWGLAWVKAYDLTGDTRYLGTARADAAHMADYWTDQCGGGVQWKTDDSYKNAVTNELYLQLNAALHNRIEGDTFYLQEAQKEWEWFQNSGMINSADMINDGLGDNCANNGRPTYTYNQGIILGGLAELHRATGDDSLLDTARALAAASTTSPGIHTNGILHEPGGDGTPCDSDGGSFKGAYVRGLGDLNQSLDDRPYSQYLDRQADAAYHNARNDEGFYGSDWSGPVNETSHQCQQSALDVLNAAAADGAGTSSGEVRGVDGKCLDVDGGATADGTQIQLWTCHTGLNQYWTLPGDGTIRALGKCLDVDGAATADGTQIQLWTCNGTGAQQWQPHSDGTLRNPNSGKCLDAEGGGPWNDGTRALLWTCHTGPNQKWTLP</sequence>
<dbReference type="SUPFAM" id="SSF48208">
    <property type="entry name" value="Six-hairpin glycosidases"/>
    <property type="match status" value="1"/>
</dbReference>
<feature type="signal peptide" evidence="1">
    <location>
        <begin position="1"/>
        <end position="29"/>
    </location>
</feature>
<gene>
    <name evidence="3" type="ORF">ACFF45_16610</name>
</gene>
<dbReference type="Pfam" id="PF00652">
    <property type="entry name" value="Ricin_B_lectin"/>
    <property type="match status" value="1"/>
</dbReference>
<proteinExistence type="predicted"/>
<dbReference type="Gene3D" id="1.50.10.20">
    <property type="match status" value="1"/>
</dbReference>
<evidence type="ECO:0000313" key="3">
    <source>
        <dbReference type="EMBL" id="MFB9464285.1"/>
    </source>
</evidence>
<dbReference type="PANTHER" id="PTHR47791:SF3">
    <property type="entry name" value="MEIOTICALLY UP-REGULATED GENE 191 PROTEIN"/>
    <property type="match status" value="1"/>
</dbReference>